<dbReference type="InParanoid" id="A0A0P0XUE1"/>
<gene>
    <name evidence="2" type="ordered locus">Os10g0411301</name>
    <name evidence="2" type="ORF">OSNPB_100411301</name>
</gene>
<evidence type="ECO:0000313" key="3">
    <source>
        <dbReference type="Proteomes" id="UP000059680"/>
    </source>
</evidence>
<dbReference type="EMBL" id="AP014966">
    <property type="protein sequence ID" value="BAT10812.1"/>
    <property type="molecule type" value="Genomic_DNA"/>
</dbReference>
<reference evidence="2 3" key="3">
    <citation type="journal article" date="2013" name="Rice">
        <title>Improvement of the Oryza sativa Nipponbare reference genome using next generation sequence and optical map data.</title>
        <authorList>
            <person name="Kawahara Y."/>
            <person name="de la Bastide M."/>
            <person name="Hamilton J.P."/>
            <person name="Kanamori H."/>
            <person name="McCombie W.R."/>
            <person name="Ouyang S."/>
            <person name="Schwartz D.C."/>
            <person name="Tanaka T."/>
            <person name="Wu J."/>
            <person name="Zhou S."/>
            <person name="Childs K.L."/>
            <person name="Davidson R.M."/>
            <person name="Lin H."/>
            <person name="Quesada-Ocampo L."/>
            <person name="Vaillancourt B."/>
            <person name="Sakai H."/>
            <person name="Lee S.S."/>
            <person name="Kim J."/>
            <person name="Numa H."/>
            <person name="Itoh T."/>
            <person name="Buell C.R."/>
            <person name="Matsumoto T."/>
        </authorList>
    </citation>
    <scope>NUCLEOTIDE SEQUENCE [LARGE SCALE GENOMIC DNA]</scope>
    <source>
        <strain evidence="3">cv. Nipponbare</strain>
    </source>
</reference>
<dbReference type="PaxDb" id="39947-A0A0P0XUE1"/>
<organism evidence="2 3">
    <name type="scientific">Oryza sativa subsp. japonica</name>
    <name type="common">Rice</name>
    <dbReference type="NCBI Taxonomy" id="39947"/>
    <lineage>
        <taxon>Eukaryota</taxon>
        <taxon>Viridiplantae</taxon>
        <taxon>Streptophyta</taxon>
        <taxon>Embryophyta</taxon>
        <taxon>Tracheophyta</taxon>
        <taxon>Spermatophyta</taxon>
        <taxon>Magnoliopsida</taxon>
        <taxon>Liliopsida</taxon>
        <taxon>Poales</taxon>
        <taxon>Poaceae</taxon>
        <taxon>BOP clade</taxon>
        <taxon>Oryzoideae</taxon>
        <taxon>Oryzeae</taxon>
        <taxon>Oryzinae</taxon>
        <taxon>Oryza</taxon>
        <taxon>Oryza sativa</taxon>
    </lineage>
</organism>
<feature type="region of interest" description="Disordered" evidence="1">
    <location>
        <begin position="1"/>
        <end position="21"/>
    </location>
</feature>
<feature type="compositionally biased region" description="Basic and acidic residues" evidence="1">
    <location>
        <begin position="1"/>
        <end position="12"/>
    </location>
</feature>
<feature type="region of interest" description="Disordered" evidence="1">
    <location>
        <begin position="79"/>
        <end position="117"/>
    </location>
</feature>
<evidence type="ECO:0000256" key="1">
    <source>
        <dbReference type="SAM" id="MobiDB-lite"/>
    </source>
</evidence>
<protein>
    <submittedName>
        <fullName evidence="2">Os10g0411301 protein</fullName>
    </submittedName>
</protein>
<reference evidence="3" key="1">
    <citation type="journal article" date="2005" name="Nature">
        <title>The map-based sequence of the rice genome.</title>
        <authorList>
            <consortium name="International rice genome sequencing project (IRGSP)"/>
            <person name="Matsumoto T."/>
            <person name="Wu J."/>
            <person name="Kanamori H."/>
            <person name="Katayose Y."/>
            <person name="Fujisawa M."/>
            <person name="Namiki N."/>
            <person name="Mizuno H."/>
            <person name="Yamamoto K."/>
            <person name="Antonio B.A."/>
            <person name="Baba T."/>
            <person name="Sakata K."/>
            <person name="Nagamura Y."/>
            <person name="Aoki H."/>
            <person name="Arikawa K."/>
            <person name="Arita K."/>
            <person name="Bito T."/>
            <person name="Chiden Y."/>
            <person name="Fujitsuka N."/>
            <person name="Fukunaka R."/>
            <person name="Hamada M."/>
            <person name="Harada C."/>
            <person name="Hayashi A."/>
            <person name="Hijishita S."/>
            <person name="Honda M."/>
            <person name="Hosokawa S."/>
            <person name="Ichikawa Y."/>
            <person name="Idonuma A."/>
            <person name="Iijima M."/>
            <person name="Ikeda M."/>
            <person name="Ikeno M."/>
            <person name="Ito K."/>
            <person name="Ito S."/>
            <person name="Ito T."/>
            <person name="Ito Y."/>
            <person name="Ito Y."/>
            <person name="Iwabuchi A."/>
            <person name="Kamiya K."/>
            <person name="Karasawa W."/>
            <person name="Kurita K."/>
            <person name="Katagiri S."/>
            <person name="Kikuta A."/>
            <person name="Kobayashi H."/>
            <person name="Kobayashi N."/>
            <person name="Machita K."/>
            <person name="Maehara T."/>
            <person name="Masukawa M."/>
            <person name="Mizubayashi T."/>
            <person name="Mukai Y."/>
            <person name="Nagasaki H."/>
            <person name="Nagata Y."/>
            <person name="Naito S."/>
            <person name="Nakashima M."/>
            <person name="Nakama Y."/>
            <person name="Nakamichi Y."/>
            <person name="Nakamura M."/>
            <person name="Meguro A."/>
            <person name="Negishi M."/>
            <person name="Ohta I."/>
            <person name="Ohta T."/>
            <person name="Okamoto M."/>
            <person name="Ono N."/>
            <person name="Saji S."/>
            <person name="Sakaguchi M."/>
            <person name="Sakai K."/>
            <person name="Shibata M."/>
            <person name="Shimokawa T."/>
            <person name="Song J."/>
            <person name="Takazaki Y."/>
            <person name="Terasawa K."/>
            <person name="Tsugane M."/>
            <person name="Tsuji K."/>
            <person name="Ueda S."/>
            <person name="Waki K."/>
            <person name="Yamagata H."/>
            <person name="Yamamoto M."/>
            <person name="Yamamoto S."/>
            <person name="Yamane H."/>
            <person name="Yoshiki S."/>
            <person name="Yoshihara R."/>
            <person name="Yukawa K."/>
            <person name="Zhong H."/>
            <person name="Yano M."/>
            <person name="Yuan Q."/>
            <person name="Ouyang S."/>
            <person name="Liu J."/>
            <person name="Jones K.M."/>
            <person name="Gansberger K."/>
            <person name="Moffat K."/>
            <person name="Hill J."/>
            <person name="Bera J."/>
            <person name="Fadrosh D."/>
            <person name="Jin S."/>
            <person name="Johri S."/>
            <person name="Kim M."/>
            <person name="Overton L."/>
            <person name="Reardon M."/>
            <person name="Tsitrin T."/>
            <person name="Vuong H."/>
            <person name="Weaver B."/>
            <person name="Ciecko A."/>
            <person name="Tallon L."/>
            <person name="Jackson J."/>
            <person name="Pai G."/>
            <person name="Aken S.V."/>
            <person name="Utterback T."/>
            <person name="Reidmuller S."/>
            <person name="Feldblyum T."/>
            <person name="Hsiao J."/>
            <person name="Zismann V."/>
            <person name="Iobst S."/>
            <person name="de Vazeille A.R."/>
            <person name="Buell C.R."/>
            <person name="Ying K."/>
            <person name="Li Y."/>
            <person name="Lu T."/>
            <person name="Huang Y."/>
            <person name="Zhao Q."/>
            <person name="Feng Q."/>
            <person name="Zhang L."/>
            <person name="Zhu J."/>
            <person name="Weng Q."/>
            <person name="Mu J."/>
            <person name="Lu Y."/>
            <person name="Fan D."/>
            <person name="Liu Y."/>
            <person name="Guan J."/>
            <person name="Zhang Y."/>
            <person name="Yu S."/>
            <person name="Liu X."/>
            <person name="Zhang Y."/>
            <person name="Hong G."/>
            <person name="Han B."/>
            <person name="Choisne N."/>
            <person name="Demange N."/>
            <person name="Orjeda G."/>
            <person name="Samain S."/>
            <person name="Cattolico L."/>
            <person name="Pelletier E."/>
            <person name="Couloux A."/>
            <person name="Segurens B."/>
            <person name="Wincker P."/>
            <person name="D'Hont A."/>
            <person name="Scarpelli C."/>
            <person name="Weissenbach J."/>
            <person name="Salanoubat M."/>
            <person name="Quetier F."/>
            <person name="Yu Y."/>
            <person name="Kim H.R."/>
            <person name="Rambo T."/>
            <person name="Currie J."/>
            <person name="Collura K."/>
            <person name="Luo M."/>
            <person name="Yang T."/>
            <person name="Ammiraju J.S.S."/>
            <person name="Engler F."/>
            <person name="Soderlund C."/>
            <person name="Wing R.A."/>
            <person name="Palmer L.E."/>
            <person name="de la Bastide M."/>
            <person name="Spiegel L."/>
            <person name="Nascimento L."/>
            <person name="Zutavern T."/>
            <person name="O'Shaughnessy A."/>
            <person name="Dike S."/>
            <person name="Dedhia N."/>
            <person name="Preston R."/>
            <person name="Balija V."/>
            <person name="McCombie W.R."/>
            <person name="Chow T."/>
            <person name="Chen H."/>
            <person name="Chung M."/>
            <person name="Chen C."/>
            <person name="Shaw J."/>
            <person name="Wu H."/>
            <person name="Hsiao K."/>
            <person name="Chao Y."/>
            <person name="Chu M."/>
            <person name="Cheng C."/>
            <person name="Hour A."/>
            <person name="Lee P."/>
            <person name="Lin S."/>
            <person name="Lin Y."/>
            <person name="Liou J."/>
            <person name="Liu S."/>
            <person name="Hsing Y."/>
            <person name="Raghuvanshi S."/>
            <person name="Mohanty A."/>
            <person name="Bharti A.K."/>
            <person name="Gaur A."/>
            <person name="Gupta V."/>
            <person name="Kumar D."/>
            <person name="Ravi V."/>
            <person name="Vij S."/>
            <person name="Kapur A."/>
            <person name="Khurana P."/>
            <person name="Khurana P."/>
            <person name="Khurana J.P."/>
            <person name="Tyagi A.K."/>
            <person name="Gaikwad K."/>
            <person name="Singh A."/>
            <person name="Dalal V."/>
            <person name="Srivastava S."/>
            <person name="Dixit A."/>
            <person name="Pal A.K."/>
            <person name="Ghazi I.A."/>
            <person name="Yadav M."/>
            <person name="Pandit A."/>
            <person name="Bhargava A."/>
            <person name="Sureshbabu K."/>
            <person name="Batra K."/>
            <person name="Sharma T.R."/>
            <person name="Mohapatra T."/>
            <person name="Singh N.K."/>
            <person name="Messing J."/>
            <person name="Nelson A.B."/>
            <person name="Fuks G."/>
            <person name="Kavchok S."/>
            <person name="Keizer G."/>
            <person name="Linton E."/>
            <person name="Llaca V."/>
            <person name="Song R."/>
            <person name="Tanyolac B."/>
            <person name="Young S."/>
            <person name="Ho-Il K."/>
            <person name="Hahn J.H."/>
            <person name="Sangsakoo G."/>
            <person name="Vanavichit A."/>
            <person name="de Mattos Luiz.A.T."/>
            <person name="Zimmer P.D."/>
            <person name="Malone G."/>
            <person name="Dellagostin O."/>
            <person name="de Oliveira A.C."/>
            <person name="Bevan M."/>
            <person name="Bancroft I."/>
            <person name="Minx P."/>
            <person name="Cordum H."/>
            <person name="Wilson R."/>
            <person name="Cheng Z."/>
            <person name="Jin W."/>
            <person name="Jiang J."/>
            <person name="Leong S.A."/>
            <person name="Iwama H."/>
            <person name="Gojobori T."/>
            <person name="Itoh T."/>
            <person name="Niimura Y."/>
            <person name="Fujii Y."/>
            <person name="Habara T."/>
            <person name="Sakai H."/>
            <person name="Sato Y."/>
            <person name="Wilson G."/>
            <person name="Kumar K."/>
            <person name="McCouch S."/>
            <person name="Juretic N."/>
            <person name="Hoen D."/>
            <person name="Wright S."/>
            <person name="Bruskiewich R."/>
            <person name="Bureau T."/>
            <person name="Miyao A."/>
            <person name="Hirochika H."/>
            <person name="Nishikawa T."/>
            <person name="Kadowaki K."/>
            <person name="Sugiura M."/>
            <person name="Burr B."/>
            <person name="Sasaki T."/>
        </authorList>
    </citation>
    <scope>NUCLEOTIDE SEQUENCE [LARGE SCALE GENOMIC DNA]</scope>
    <source>
        <strain evidence="3">cv. Nipponbare</strain>
    </source>
</reference>
<dbReference type="AlphaFoldDB" id="A0A0P0XUE1"/>
<reference evidence="2 3" key="2">
    <citation type="journal article" date="2013" name="Plant Cell Physiol.">
        <title>Rice Annotation Project Database (RAP-DB): an integrative and interactive database for rice genomics.</title>
        <authorList>
            <person name="Sakai H."/>
            <person name="Lee S.S."/>
            <person name="Tanaka T."/>
            <person name="Numa H."/>
            <person name="Kim J."/>
            <person name="Kawahara Y."/>
            <person name="Wakimoto H."/>
            <person name="Yang C.C."/>
            <person name="Iwamoto M."/>
            <person name="Abe T."/>
            <person name="Yamada Y."/>
            <person name="Muto A."/>
            <person name="Inokuchi H."/>
            <person name="Ikemura T."/>
            <person name="Matsumoto T."/>
            <person name="Sasaki T."/>
            <person name="Itoh T."/>
        </authorList>
    </citation>
    <scope>NUCLEOTIDE SEQUENCE [LARGE SCALE GENOMIC DNA]</scope>
    <source>
        <strain evidence="3">cv. Nipponbare</strain>
    </source>
</reference>
<accession>A0A0P0XUE1</accession>
<name>A0A0P0XUE1_ORYSJ</name>
<keyword evidence="3" id="KW-1185">Reference proteome</keyword>
<dbReference type="Proteomes" id="UP000059680">
    <property type="component" value="Chromosome 10"/>
</dbReference>
<sequence>MEKVGVLGEERGTPSPRSSSARGGNTIFWFLLGFQLGNGDDGVTLGVLRDIQKVRTGIMAWGSPDPSAVHPIHFFGGARTNKRRGGEVATKVGQGGSSLNRSRHRWPSSGQRSHGASQGRHWLDRAYSVVALAWGEEEWEARDHKFPPA</sequence>
<evidence type="ECO:0000313" key="2">
    <source>
        <dbReference type="EMBL" id="BAT10812.1"/>
    </source>
</evidence>
<proteinExistence type="predicted"/>